<feature type="binding site" evidence="7">
    <location>
        <position position="256"/>
    </location>
    <ligand>
        <name>Zn(2+)</name>
        <dbReference type="ChEBI" id="CHEBI:29105"/>
        <label>2</label>
    </ligand>
</feature>
<evidence type="ECO:0000256" key="3">
    <source>
        <dbReference type="ARBA" id="ARBA00022763"/>
    </source>
</evidence>
<dbReference type="InterPro" id="IPR013022">
    <property type="entry name" value="Xyl_isomerase-like_TIM-brl"/>
</dbReference>
<evidence type="ECO:0000256" key="5">
    <source>
        <dbReference type="ARBA" id="ARBA00022833"/>
    </source>
</evidence>
<evidence type="ECO:0000256" key="7">
    <source>
        <dbReference type="HAMAP-Rule" id="MF_00152"/>
    </source>
</evidence>
<keyword evidence="6 7" id="KW-0234">DNA repair</keyword>
<dbReference type="Pfam" id="PF01261">
    <property type="entry name" value="AP_endonuc_2"/>
    <property type="match status" value="1"/>
</dbReference>
<comment type="similarity">
    <text evidence="1 7">Belongs to the AP endonuclease 2 family.</text>
</comment>
<evidence type="ECO:0000313" key="9">
    <source>
        <dbReference type="EMBL" id="MDK2564618.1"/>
    </source>
</evidence>
<comment type="function">
    <text evidence="7">Endonuclease IV plays a role in DNA repair. It cleaves phosphodiester bonds at apurinic or apyrimidinic (AP) sites, generating a 3'-hydroxyl group and a 5'-terminal sugar phosphate.</text>
</comment>
<keyword evidence="7" id="KW-0255">Endonuclease</keyword>
<dbReference type="InterPro" id="IPR001719">
    <property type="entry name" value="AP_endonuc_2"/>
</dbReference>
<keyword evidence="3 7" id="KW-0227">DNA damage</keyword>
<keyword evidence="10" id="KW-1185">Reference proteome</keyword>
<dbReference type="InterPro" id="IPR018246">
    <property type="entry name" value="AP_endonuc_F2_Zn_BS"/>
</dbReference>
<evidence type="ECO:0000256" key="2">
    <source>
        <dbReference type="ARBA" id="ARBA00022723"/>
    </source>
</evidence>
<dbReference type="EMBL" id="JASKYM010000009">
    <property type="protein sequence ID" value="MDK2564618.1"/>
    <property type="molecule type" value="Genomic_DNA"/>
</dbReference>
<evidence type="ECO:0000256" key="6">
    <source>
        <dbReference type="ARBA" id="ARBA00023204"/>
    </source>
</evidence>
<dbReference type="PROSITE" id="PS00730">
    <property type="entry name" value="AP_NUCLEASE_F2_2"/>
    <property type="match status" value="1"/>
</dbReference>
<evidence type="ECO:0000256" key="1">
    <source>
        <dbReference type="ARBA" id="ARBA00005340"/>
    </source>
</evidence>
<feature type="binding site" evidence="7">
    <location>
        <position position="211"/>
    </location>
    <ligand>
        <name>Zn(2+)</name>
        <dbReference type="ChEBI" id="CHEBI:29105"/>
        <label>2</label>
    </ligand>
</feature>
<dbReference type="SMART" id="SM00518">
    <property type="entry name" value="AP2Ec"/>
    <property type="match status" value="1"/>
</dbReference>
<feature type="binding site" evidence="7">
    <location>
        <position position="107"/>
    </location>
    <ligand>
        <name>Zn(2+)</name>
        <dbReference type="ChEBI" id="CHEBI:29105"/>
        <label>1</label>
    </ligand>
</feature>
<dbReference type="NCBIfam" id="TIGR00587">
    <property type="entry name" value="nfo"/>
    <property type="match status" value="1"/>
</dbReference>
<dbReference type="GO" id="GO:0008833">
    <property type="term" value="F:deoxyribonuclease IV (phage-T4-induced) activity"/>
    <property type="evidence" value="ECO:0007669"/>
    <property type="project" value="UniProtKB-EC"/>
</dbReference>
<feature type="binding site" evidence="7">
    <location>
        <position position="67"/>
    </location>
    <ligand>
        <name>Zn(2+)</name>
        <dbReference type="ChEBI" id="CHEBI:29105"/>
        <label>1</label>
    </ligand>
</feature>
<dbReference type="PROSITE" id="PS00731">
    <property type="entry name" value="AP_NUCLEASE_F2_3"/>
    <property type="match status" value="1"/>
</dbReference>
<dbReference type="RefSeq" id="WP_284133532.1">
    <property type="nucleotide sequence ID" value="NZ_JASKYM010000009.1"/>
</dbReference>
<proteinExistence type="inferred from homology"/>
<comment type="cofactor">
    <cofactor evidence="7">
        <name>Zn(2+)</name>
        <dbReference type="ChEBI" id="CHEBI:29105"/>
    </cofactor>
    <text evidence="7">Binds 3 Zn(2+) ions.</text>
</comment>
<dbReference type="InterPro" id="IPR036237">
    <property type="entry name" value="Xyl_isomerase-like_sf"/>
</dbReference>
<feature type="binding site" evidence="7">
    <location>
        <position position="226"/>
    </location>
    <ligand>
        <name>Zn(2+)</name>
        <dbReference type="ChEBI" id="CHEBI:29105"/>
        <label>3</label>
    </ligand>
</feature>
<dbReference type="HAMAP" id="MF_00152">
    <property type="entry name" value="Nfo"/>
    <property type="match status" value="1"/>
</dbReference>
<feature type="domain" description="Xylose isomerase-like TIM barrel" evidence="8">
    <location>
        <begin position="20"/>
        <end position="273"/>
    </location>
</feature>
<dbReference type="Gene3D" id="3.20.20.150">
    <property type="entry name" value="Divalent-metal-dependent TIM barrel enzymes"/>
    <property type="match status" value="1"/>
</dbReference>
<reference evidence="9 10" key="1">
    <citation type="submission" date="2023-05" db="EMBL/GenBank/DDBJ databases">
        <title>Rombocin, a short stable natural nisin variant, displays selective antimicrobial activity against Listeria monocytogenes and employs dual mode of action to kill target bacterial strains.</title>
        <authorList>
            <person name="Wambui J."/>
            <person name="Stephan R."/>
            <person name="Kuipers O.P."/>
        </authorList>
    </citation>
    <scope>NUCLEOTIDE SEQUENCE [LARGE SCALE GENOMIC DNA]</scope>
    <source>
        <strain evidence="9 10">RC002</strain>
    </source>
</reference>
<dbReference type="PANTHER" id="PTHR21445:SF0">
    <property type="entry name" value="APURINIC-APYRIMIDINIC ENDONUCLEASE"/>
    <property type="match status" value="1"/>
</dbReference>
<dbReference type="PANTHER" id="PTHR21445">
    <property type="entry name" value="ENDONUCLEASE IV ENDODEOXYRIBONUCLEASE IV"/>
    <property type="match status" value="1"/>
</dbReference>
<dbReference type="EC" id="3.1.21.2" evidence="7"/>
<evidence type="ECO:0000313" key="10">
    <source>
        <dbReference type="Proteomes" id="UP001301012"/>
    </source>
</evidence>
<dbReference type="Proteomes" id="UP001301012">
    <property type="component" value="Unassembled WGS sequence"/>
</dbReference>
<evidence type="ECO:0000259" key="8">
    <source>
        <dbReference type="Pfam" id="PF01261"/>
    </source>
</evidence>
<organism evidence="9 10">
    <name type="scientific">Romboutsia sedimentorum</name>
    <dbReference type="NCBI Taxonomy" id="1368474"/>
    <lineage>
        <taxon>Bacteria</taxon>
        <taxon>Bacillati</taxon>
        <taxon>Bacillota</taxon>
        <taxon>Clostridia</taxon>
        <taxon>Peptostreptococcales</taxon>
        <taxon>Peptostreptococcaceae</taxon>
        <taxon>Romboutsia</taxon>
    </lineage>
</organism>
<feature type="binding site" evidence="7">
    <location>
        <position position="179"/>
    </location>
    <ligand>
        <name>Zn(2+)</name>
        <dbReference type="ChEBI" id="CHEBI:29105"/>
        <label>3</label>
    </ligand>
</feature>
<sequence>MLVIGPHISISKGYKKAAEVAIEIGANTFQFFSRNPRGGNAKAFDEKDIAKFQEIRKINNFGPLLAHAPYTMNLGGAKDEVYEFARKVIKEDIERMEFLGVEYLCFHPGSHVGGGVDFGIDRIVNALNESIKGDEKITILLETMSGKGTEIGFKFEHLKRIIDGVEHSERMGVCLDTCHIFSAGYDIVNDLDGVLEEFDKIVGLDKLKAIHLNDSMMPFGDKKDRHSVIGEGKIGLDAIINFMTHPSISHLPFFLETPLEEEGHKREIKMIKDILKSK</sequence>
<feature type="binding site" evidence="7">
    <location>
        <position position="142"/>
    </location>
    <ligand>
        <name>Zn(2+)</name>
        <dbReference type="ChEBI" id="CHEBI:29105"/>
        <label>2</label>
    </ligand>
</feature>
<gene>
    <name evidence="7" type="primary">nfo</name>
    <name evidence="9" type="ORF">QOZ84_13835</name>
</gene>
<comment type="caution">
    <text evidence="9">The sequence shown here is derived from an EMBL/GenBank/DDBJ whole genome shotgun (WGS) entry which is preliminary data.</text>
</comment>
<protein>
    <recommendedName>
        <fullName evidence="7">Probable endonuclease 4</fullName>
        <ecNumber evidence="7">3.1.21.2</ecNumber>
    </recommendedName>
    <alternativeName>
        <fullName evidence="7">Endodeoxyribonuclease IV</fullName>
    </alternativeName>
    <alternativeName>
        <fullName evidence="7">Endonuclease IV</fullName>
    </alternativeName>
</protein>
<comment type="catalytic activity">
    <reaction evidence="7">
        <text>Endonucleolytic cleavage to 5'-phosphooligonucleotide end-products.</text>
        <dbReference type="EC" id="3.1.21.2"/>
    </reaction>
</comment>
<feature type="binding site" evidence="7">
    <location>
        <position position="142"/>
    </location>
    <ligand>
        <name>Zn(2+)</name>
        <dbReference type="ChEBI" id="CHEBI:29105"/>
        <label>1</label>
    </ligand>
</feature>
<dbReference type="SUPFAM" id="SSF51658">
    <property type="entry name" value="Xylose isomerase-like"/>
    <property type="match status" value="1"/>
</dbReference>
<name>A0ABT7ECI2_9FIRM</name>
<keyword evidence="5 7" id="KW-0862">Zinc</keyword>
<feature type="binding site" evidence="7">
    <location>
        <position position="224"/>
    </location>
    <ligand>
        <name>Zn(2+)</name>
        <dbReference type="ChEBI" id="CHEBI:29105"/>
        <label>3</label>
    </ligand>
</feature>
<dbReference type="PROSITE" id="PS51432">
    <property type="entry name" value="AP_NUCLEASE_F2_4"/>
    <property type="match status" value="1"/>
</dbReference>
<keyword evidence="7" id="KW-0540">Nuclease</keyword>
<accession>A0ABT7ECI2</accession>
<evidence type="ECO:0000256" key="4">
    <source>
        <dbReference type="ARBA" id="ARBA00022801"/>
    </source>
</evidence>
<dbReference type="CDD" id="cd00019">
    <property type="entry name" value="AP2Ec"/>
    <property type="match status" value="1"/>
</dbReference>
<keyword evidence="2 7" id="KW-0479">Metal-binding</keyword>
<feature type="binding site" evidence="7">
    <location>
        <position position="176"/>
    </location>
    <ligand>
        <name>Zn(2+)</name>
        <dbReference type="ChEBI" id="CHEBI:29105"/>
        <label>2</label>
    </ligand>
</feature>
<keyword evidence="4 7" id="KW-0378">Hydrolase</keyword>